<protein>
    <submittedName>
        <fullName evidence="2">Uncharacterized protein</fullName>
    </submittedName>
</protein>
<evidence type="ECO:0000256" key="1">
    <source>
        <dbReference type="SAM" id="SignalP"/>
    </source>
</evidence>
<dbReference type="AlphaFoldDB" id="A0AAV4IH16"/>
<dbReference type="Proteomes" id="UP000762676">
    <property type="component" value="Unassembled WGS sequence"/>
</dbReference>
<evidence type="ECO:0000313" key="3">
    <source>
        <dbReference type="Proteomes" id="UP000762676"/>
    </source>
</evidence>
<dbReference type="EMBL" id="BMAT01013269">
    <property type="protein sequence ID" value="GFS08878.1"/>
    <property type="molecule type" value="Genomic_DNA"/>
</dbReference>
<feature type="signal peptide" evidence="1">
    <location>
        <begin position="1"/>
        <end position="17"/>
    </location>
</feature>
<proteinExistence type="predicted"/>
<keyword evidence="1" id="KW-0732">Signal</keyword>
<feature type="chain" id="PRO_5043506568" evidence="1">
    <location>
        <begin position="18"/>
        <end position="96"/>
    </location>
</feature>
<sequence length="96" mass="10460">MRAFVFALALLPVAISAVLPGHPDEYFDILGTGHSDWRLVFRGTAGIRKSMFDAYKDGAGIPYRVDPACKNTVSKCRVSALIEKHAVVRKKGGDVL</sequence>
<reference evidence="2 3" key="1">
    <citation type="journal article" date="2021" name="Elife">
        <title>Chloroplast acquisition without the gene transfer in kleptoplastic sea slugs, Plakobranchus ocellatus.</title>
        <authorList>
            <person name="Maeda T."/>
            <person name="Takahashi S."/>
            <person name="Yoshida T."/>
            <person name="Shimamura S."/>
            <person name="Takaki Y."/>
            <person name="Nagai Y."/>
            <person name="Toyoda A."/>
            <person name="Suzuki Y."/>
            <person name="Arimoto A."/>
            <person name="Ishii H."/>
            <person name="Satoh N."/>
            <person name="Nishiyama T."/>
            <person name="Hasebe M."/>
            <person name="Maruyama T."/>
            <person name="Minagawa J."/>
            <person name="Obokata J."/>
            <person name="Shigenobu S."/>
        </authorList>
    </citation>
    <scope>NUCLEOTIDE SEQUENCE [LARGE SCALE GENOMIC DNA]</scope>
</reference>
<gene>
    <name evidence="2" type="ORF">ElyMa_006606900</name>
</gene>
<keyword evidence="3" id="KW-1185">Reference proteome</keyword>
<evidence type="ECO:0000313" key="2">
    <source>
        <dbReference type="EMBL" id="GFS08878.1"/>
    </source>
</evidence>
<comment type="caution">
    <text evidence="2">The sequence shown here is derived from an EMBL/GenBank/DDBJ whole genome shotgun (WGS) entry which is preliminary data.</text>
</comment>
<accession>A0AAV4IH16</accession>
<name>A0AAV4IH16_9GAST</name>
<organism evidence="2 3">
    <name type="scientific">Elysia marginata</name>
    <dbReference type="NCBI Taxonomy" id="1093978"/>
    <lineage>
        <taxon>Eukaryota</taxon>
        <taxon>Metazoa</taxon>
        <taxon>Spiralia</taxon>
        <taxon>Lophotrochozoa</taxon>
        <taxon>Mollusca</taxon>
        <taxon>Gastropoda</taxon>
        <taxon>Heterobranchia</taxon>
        <taxon>Euthyneura</taxon>
        <taxon>Panpulmonata</taxon>
        <taxon>Sacoglossa</taxon>
        <taxon>Placobranchoidea</taxon>
        <taxon>Plakobranchidae</taxon>
        <taxon>Elysia</taxon>
    </lineage>
</organism>